<proteinExistence type="predicted"/>
<dbReference type="Proteomes" id="UP000003711">
    <property type="component" value="Unassembled WGS sequence"/>
</dbReference>
<evidence type="ECO:0000313" key="1">
    <source>
        <dbReference type="EMBL" id="EEF92184.1"/>
    </source>
</evidence>
<reference evidence="1 2" key="2">
    <citation type="submission" date="2009-01" db="EMBL/GenBank/DDBJ databases">
        <title>Draft genome sequence of Bacteroides cellulosilyticus (DSM 14838).</title>
        <authorList>
            <person name="Sudarsanam P."/>
            <person name="Ley R."/>
            <person name="Guruge J."/>
            <person name="Turnbaugh P.J."/>
            <person name="Mahowald M."/>
            <person name="Liep D."/>
            <person name="Gordon J."/>
        </authorList>
    </citation>
    <scope>NUCLEOTIDE SEQUENCE [LARGE SCALE GENOMIC DNA]</scope>
    <source>
        <strain evidence="1 2">DSM 14838</strain>
    </source>
</reference>
<dbReference type="AlphaFoldDB" id="E2N7C1"/>
<dbReference type="RefSeq" id="WP_007209560.1">
    <property type="nucleotide sequence ID" value="NZ_EQ973486.1"/>
</dbReference>
<protein>
    <submittedName>
        <fullName evidence="1">Uncharacterized protein</fullName>
    </submittedName>
</protein>
<organism evidence="1 2">
    <name type="scientific">Bacteroides cellulosilyticus DSM 14838</name>
    <dbReference type="NCBI Taxonomy" id="537012"/>
    <lineage>
        <taxon>Bacteria</taxon>
        <taxon>Pseudomonadati</taxon>
        <taxon>Bacteroidota</taxon>
        <taxon>Bacteroidia</taxon>
        <taxon>Bacteroidales</taxon>
        <taxon>Bacteroidaceae</taxon>
        <taxon>Bacteroides</taxon>
    </lineage>
</organism>
<evidence type="ECO:0000313" key="2">
    <source>
        <dbReference type="Proteomes" id="UP000003711"/>
    </source>
</evidence>
<dbReference type="HOGENOM" id="CLU_1862021_0_0_10"/>
<sequence length="135" mass="15871">MNEEDLIKQEFIRENIERDFRAIFEAQRLIALERIYSRASYSQTGQNLSQRRSGELLRALQNPRYSMELSGTGVIATSNIPLYIRFLDMKEHGNYAIYNRQIWGILYNNTLMNIRDGYGKEVRDRIFAQLQGAFP</sequence>
<accession>E2N7C1</accession>
<reference evidence="1 2" key="1">
    <citation type="submission" date="2008-12" db="EMBL/GenBank/DDBJ databases">
        <authorList>
            <person name="Fulton L."/>
            <person name="Clifton S."/>
            <person name="Fulton B."/>
            <person name="Xu J."/>
            <person name="Minx P."/>
            <person name="Pepin K.H."/>
            <person name="Johnson M."/>
            <person name="Bhonagiri V."/>
            <person name="Nash W.E."/>
            <person name="Mardis E.R."/>
            <person name="Wilson R.K."/>
        </authorList>
    </citation>
    <scope>NUCLEOTIDE SEQUENCE [LARGE SCALE GENOMIC DNA]</scope>
    <source>
        <strain evidence="1 2">DSM 14838</strain>
    </source>
</reference>
<dbReference type="EMBL" id="ACCH01000012">
    <property type="protein sequence ID" value="EEF92184.1"/>
    <property type="molecule type" value="Genomic_DNA"/>
</dbReference>
<comment type="caution">
    <text evidence="1">The sequence shown here is derived from an EMBL/GenBank/DDBJ whole genome shotgun (WGS) entry which is preliminary data.</text>
</comment>
<gene>
    <name evidence="1" type="ORF">BACCELL_00163</name>
</gene>
<name>E2N7C1_9BACE</name>